<dbReference type="InterPro" id="IPR030923">
    <property type="entry name" value="LptG"/>
</dbReference>
<keyword evidence="2" id="KW-1003">Cell membrane</keyword>
<comment type="caution">
    <text evidence="7">The sequence shown here is derived from an EMBL/GenBank/DDBJ whole genome shotgun (WGS) entry which is preliminary data.</text>
</comment>
<name>A0A3N4UNM2_9RHOB</name>
<evidence type="ECO:0000256" key="3">
    <source>
        <dbReference type="ARBA" id="ARBA00022692"/>
    </source>
</evidence>
<dbReference type="PANTHER" id="PTHR33529:SF2">
    <property type="entry name" value="LIPOPOLYSACCHARIDE EXPORT SYSTEM PERMEASE PROTEIN LPTG"/>
    <property type="match status" value="1"/>
</dbReference>
<dbReference type="Proteomes" id="UP000269689">
    <property type="component" value="Unassembled WGS sequence"/>
</dbReference>
<dbReference type="EMBL" id="RKQK01000001">
    <property type="protein sequence ID" value="RPE71618.1"/>
    <property type="molecule type" value="Genomic_DNA"/>
</dbReference>
<accession>A0A3N4UNM2</accession>
<dbReference type="AlphaFoldDB" id="A0A3N4UNM2"/>
<comment type="subcellular location">
    <subcellularLocation>
        <location evidence="1">Cell membrane</location>
        <topology evidence="1">Multi-pass membrane protein</topology>
    </subcellularLocation>
</comment>
<dbReference type="OrthoDB" id="9798468at2"/>
<feature type="transmembrane region" description="Helical" evidence="6">
    <location>
        <begin position="99"/>
        <end position="121"/>
    </location>
</feature>
<dbReference type="PANTHER" id="PTHR33529">
    <property type="entry name" value="SLR0882 PROTEIN-RELATED"/>
    <property type="match status" value="1"/>
</dbReference>
<evidence type="ECO:0000256" key="5">
    <source>
        <dbReference type="ARBA" id="ARBA00023136"/>
    </source>
</evidence>
<keyword evidence="3 6" id="KW-0812">Transmembrane</keyword>
<keyword evidence="5 6" id="KW-0472">Membrane</keyword>
<feature type="transmembrane region" description="Helical" evidence="6">
    <location>
        <begin position="60"/>
        <end position="79"/>
    </location>
</feature>
<dbReference type="InterPro" id="IPR005495">
    <property type="entry name" value="LptG/LptF_permease"/>
</dbReference>
<feature type="transmembrane region" description="Helical" evidence="6">
    <location>
        <begin position="338"/>
        <end position="360"/>
    </location>
</feature>
<dbReference type="RefSeq" id="WP_123791821.1">
    <property type="nucleotide sequence ID" value="NZ_RKQK01000001.1"/>
</dbReference>
<dbReference type="NCBIfam" id="TIGR04408">
    <property type="entry name" value="LptG_lptG"/>
    <property type="match status" value="1"/>
</dbReference>
<feature type="transmembrane region" description="Helical" evidence="6">
    <location>
        <begin position="12"/>
        <end position="29"/>
    </location>
</feature>
<feature type="transmembrane region" description="Helical" evidence="6">
    <location>
        <begin position="282"/>
        <end position="299"/>
    </location>
</feature>
<dbReference type="Pfam" id="PF03739">
    <property type="entry name" value="LptF_LptG"/>
    <property type="match status" value="1"/>
</dbReference>
<feature type="transmembrane region" description="Helical" evidence="6">
    <location>
        <begin position="311"/>
        <end position="332"/>
    </location>
</feature>
<keyword evidence="4 6" id="KW-1133">Transmembrane helix</keyword>
<evidence type="ECO:0000256" key="2">
    <source>
        <dbReference type="ARBA" id="ARBA00022475"/>
    </source>
</evidence>
<evidence type="ECO:0000313" key="8">
    <source>
        <dbReference type="Proteomes" id="UP000269689"/>
    </source>
</evidence>
<dbReference type="GO" id="GO:0015920">
    <property type="term" value="P:lipopolysaccharide transport"/>
    <property type="evidence" value="ECO:0007669"/>
    <property type="project" value="TreeGrafter"/>
</dbReference>
<evidence type="ECO:0000256" key="4">
    <source>
        <dbReference type="ARBA" id="ARBA00022989"/>
    </source>
</evidence>
<evidence type="ECO:0000256" key="6">
    <source>
        <dbReference type="SAM" id="Phobius"/>
    </source>
</evidence>
<evidence type="ECO:0000313" key="7">
    <source>
        <dbReference type="EMBL" id="RPE71618.1"/>
    </source>
</evidence>
<gene>
    <name evidence="7" type="ORF">EDD53_0742</name>
</gene>
<proteinExistence type="predicted"/>
<sequence>MILHLYFARRALSAIATVVGILVVLILMIEMLEQIRKFGSAEISFGQIVYLAILRVPETLHAVLPVIIVIATLILFLGLSRSSELVVTRAAGRSAMRSLCAPLSVAFIIGMLAVAILNPLVSSSSRKFDQLKAQYLDEQTQVFSVSDEGLWLRQGNADGQVVIRASQANFDGSQLFNVTFLGFDTGGSPSFRIEANIAELTPSQWNMSAVKYWDLQNSLNPEANAVLYDNYSLPTTLTLDEIQDTFGTPAAVPIWEMRAFIQRLEKAGFSARAYKMWFQSELALPLTLVAMMLIGAGFTMRHTRFGSTGRLVTTALLLAFAFFFLRNFANILGQNGEIPIILAAWAPPIAVIFASLAFLLHIEDG</sequence>
<dbReference type="GO" id="GO:0043190">
    <property type="term" value="C:ATP-binding cassette (ABC) transporter complex"/>
    <property type="evidence" value="ECO:0007669"/>
    <property type="project" value="InterPro"/>
</dbReference>
<keyword evidence="8" id="KW-1185">Reference proteome</keyword>
<dbReference type="GO" id="GO:0055085">
    <property type="term" value="P:transmembrane transport"/>
    <property type="evidence" value="ECO:0007669"/>
    <property type="project" value="InterPro"/>
</dbReference>
<reference evidence="7 8" key="1">
    <citation type="submission" date="2018-11" db="EMBL/GenBank/DDBJ databases">
        <title>Genomic Encyclopedia of Type Strains, Phase IV (KMG-IV): sequencing the most valuable type-strain genomes for metagenomic binning, comparative biology and taxonomic classification.</title>
        <authorList>
            <person name="Goeker M."/>
        </authorList>
    </citation>
    <scope>NUCLEOTIDE SEQUENCE [LARGE SCALE GENOMIC DNA]</scope>
    <source>
        <strain evidence="7 8">DSM 104731</strain>
    </source>
</reference>
<organism evidence="7 8">
    <name type="scientific">Pacificibacter maritimus</name>
    <dbReference type="NCBI Taxonomy" id="762213"/>
    <lineage>
        <taxon>Bacteria</taxon>
        <taxon>Pseudomonadati</taxon>
        <taxon>Pseudomonadota</taxon>
        <taxon>Alphaproteobacteria</taxon>
        <taxon>Rhodobacterales</taxon>
        <taxon>Roseobacteraceae</taxon>
        <taxon>Pacificibacter</taxon>
    </lineage>
</organism>
<evidence type="ECO:0000256" key="1">
    <source>
        <dbReference type="ARBA" id="ARBA00004651"/>
    </source>
</evidence>
<protein>
    <submittedName>
        <fullName evidence="7">Lipopolysaccharide export system permease protein</fullName>
    </submittedName>
</protein>